<protein>
    <recommendedName>
        <fullName evidence="1">DUF6604 domain-containing protein</fullName>
    </recommendedName>
</protein>
<dbReference type="KEGG" id="psco:LY89DRAFT_731741"/>
<dbReference type="EMBL" id="KQ947411">
    <property type="protein sequence ID" value="KUJ19339.1"/>
    <property type="molecule type" value="Genomic_DNA"/>
</dbReference>
<dbReference type="PANTHER" id="PTHR38795:SF1">
    <property type="entry name" value="DUF6604 DOMAIN-CONTAINING PROTEIN"/>
    <property type="match status" value="1"/>
</dbReference>
<dbReference type="OrthoDB" id="5339038at2759"/>
<keyword evidence="3" id="KW-1185">Reference proteome</keyword>
<dbReference type="Proteomes" id="UP000070700">
    <property type="component" value="Unassembled WGS sequence"/>
</dbReference>
<accession>A0A194XGT2</accession>
<feature type="domain" description="DUF6604" evidence="1">
    <location>
        <begin position="9"/>
        <end position="267"/>
    </location>
</feature>
<dbReference type="RefSeq" id="XP_018073694.1">
    <property type="nucleotide sequence ID" value="XM_018219606.1"/>
</dbReference>
<dbReference type="PANTHER" id="PTHR38795">
    <property type="entry name" value="DUF6604 DOMAIN-CONTAINING PROTEIN"/>
    <property type="match status" value="1"/>
</dbReference>
<dbReference type="STRING" id="149040.A0A194XGT2"/>
<name>A0A194XGT2_MOLSC</name>
<dbReference type="InParanoid" id="A0A194XGT2"/>
<dbReference type="AlphaFoldDB" id="A0A194XGT2"/>
<proteinExistence type="predicted"/>
<evidence type="ECO:0000313" key="3">
    <source>
        <dbReference type="Proteomes" id="UP000070700"/>
    </source>
</evidence>
<dbReference type="PIRSF" id="PIRSF028035">
    <property type="entry name" value="UCP028035"/>
    <property type="match status" value="1"/>
</dbReference>
<organism evidence="2 3">
    <name type="scientific">Mollisia scopiformis</name>
    <name type="common">Conifer needle endophyte fungus</name>
    <name type="synonym">Phialocephala scopiformis</name>
    <dbReference type="NCBI Taxonomy" id="149040"/>
    <lineage>
        <taxon>Eukaryota</taxon>
        <taxon>Fungi</taxon>
        <taxon>Dikarya</taxon>
        <taxon>Ascomycota</taxon>
        <taxon>Pezizomycotina</taxon>
        <taxon>Leotiomycetes</taxon>
        <taxon>Helotiales</taxon>
        <taxon>Mollisiaceae</taxon>
        <taxon>Mollisia</taxon>
    </lineage>
</organism>
<dbReference type="GeneID" id="28829332"/>
<dbReference type="InterPro" id="IPR016864">
    <property type="entry name" value="UCP028035"/>
</dbReference>
<reference evidence="2 3" key="1">
    <citation type="submission" date="2015-10" db="EMBL/GenBank/DDBJ databases">
        <title>Full genome of DAOMC 229536 Phialocephala scopiformis, a fungal endophyte of spruce producing the potent anti-insectan compound rugulosin.</title>
        <authorList>
            <consortium name="DOE Joint Genome Institute"/>
            <person name="Walker A.K."/>
            <person name="Frasz S.L."/>
            <person name="Seifert K.A."/>
            <person name="Miller J.D."/>
            <person name="Mondo S.J."/>
            <person name="Labutti K."/>
            <person name="Lipzen A."/>
            <person name="Dockter R."/>
            <person name="Kennedy M."/>
            <person name="Grigoriev I.V."/>
            <person name="Spatafora J.W."/>
        </authorList>
    </citation>
    <scope>NUCLEOTIDE SEQUENCE [LARGE SCALE GENOMIC DNA]</scope>
    <source>
        <strain evidence="2 3">CBS 120377</strain>
    </source>
</reference>
<sequence>MADQNSYLAYKRDTRQLLFWMIHASNSIIKSSIPSPAAGIDGAPTTVNTTGQITVASMVPMASLVAKYIKPIPSTIYRLFESVIAARKASHAIFQQIAAQKPDPEIEKSNMSHRIFIDALTKAFAALGGNSWRSEKMAETTHLQRTQTMSYSRMHFPLSVLVLKQSGGKKKKGKKGKKVKGKAKAPIQEASLDDVPLESYRIIEGQEGLVTDYLMAVYSVASQWVELRGYVQALWRQVAYGGLNSAVGGSMSNVAIAMIKKTEAAIFVEFPGHDSFQTIMNTITRGDPGKVQGMFHVSLARSKNGGAYEEVKEVDVDVNEHFMIHAYQDLLDFIKDFQHTRSGKPTKTMLAEIRDWDPTFDLERATKQQRIKWRRSFTINWLYDLVNVFSAIVVQRNTMKGQKWVMENVDWSMKGPWNQHRRLFGLNEFASIITTLAMQKPGTDVRPKIAPSCVFQLQCIVDSLAVFRGWSICGLQGHILIPPAAAFRPRRDVDLFLDRQNERPPNGYCSAVDLLRQVMEKDAILHGHFDRHESTSSLLKDFSEDFVNWLGETKYLYGLTTIPHSRFSHTNANGLWEYSPFLCGVGLMEALELTYDTGMMLWDSIPEPVCAIHLHNMSVQKGLITKPIGLFATIEDLFSTDFFAEGKAPNSNFQEALLAVMKPSSRRSVYDRRAARRTIARTATDIHGLLDPSTNRFFKQKSLLRIYRDAGCQTKEVTDPATGKKALQRTFLVNQALARGIDEQDLMSFSSIPEALLPPLPERYSRAPSLTFGRTAGGNKVLASERELLNLLQVDIMSDIGSEVRPLSSLNYIFVTIRFMMVFMQIEERLKALRNPVWVQAYEQDPTMMKEKRASLTVLALAGGDEECLRVMAEVFEKSRSGSINHIYWDDLENPEKTKAKDPLEHLPDFGCTLM</sequence>
<dbReference type="Pfam" id="PF20253">
    <property type="entry name" value="DUF6604"/>
    <property type="match status" value="1"/>
</dbReference>
<dbReference type="InterPro" id="IPR046539">
    <property type="entry name" value="DUF6604"/>
</dbReference>
<evidence type="ECO:0000313" key="2">
    <source>
        <dbReference type="EMBL" id="KUJ19339.1"/>
    </source>
</evidence>
<gene>
    <name evidence="2" type="ORF">LY89DRAFT_731741</name>
</gene>
<evidence type="ECO:0000259" key="1">
    <source>
        <dbReference type="Pfam" id="PF20253"/>
    </source>
</evidence>